<organism evidence="2 3">
    <name type="scientific">Corynebacterium urogenitale</name>
    <dbReference type="NCBI Taxonomy" id="2487892"/>
    <lineage>
        <taxon>Bacteria</taxon>
        <taxon>Bacillati</taxon>
        <taxon>Actinomycetota</taxon>
        <taxon>Actinomycetes</taxon>
        <taxon>Mycobacteriales</taxon>
        <taxon>Corynebacteriaceae</taxon>
        <taxon>Corynebacterium</taxon>
    </lineage>
</organism>
<reference evidence="3" key="1">
    <citation type="submission" date="2019-10" db="EMBL/GenBank/DDBJ databases">
        <title>Complete genome sequence of Corynebacterium urogenitalis DSM 108747, isolated from the genital tract of a cow.</title>
        <authorList>
            <person name="Ruckert C."/>
            <person name="Ballas P."/>
            <person name="Wagener K."/>
            <person name="Drillich M."/>
            <person name="Kaempfer P."/>
            <person name="Busse H.-J."/>
            <person name="Ehling-Schulz M."/>
        </authorList>
    </citation>
    <scope>NUCLEOTIDE SEQUENCE [LARGE SCALE GENOMIC DNA]</scope>
    <source>
        <strain evidence="3">LMM 1652</strain>
    </source>
</reference>
<protein>
    <submittedName>
        <fullName evidence="2">Uncharacterized protein</fullName>
    </submittedName>
</protein>
<feature type="region of interest" description="Disordered" evidence="1">
    <location>
        <begin position="40"/>
        <end position="65"/>
    </location>
</feature>
<dbReference type="PROSITE" id="PS51257">
    <property type="entry name" value="PROKAR_LIPOPROTEIN"/>
    <property type="match status" value="1"/>
</dbReference>
<dbReference type="KEGG" id="cuo:CUROG_04425"/>
<accession>A0A5J6ZBP9</accession>
<dbReference type="RefSeq" id="WP_151902647.1">
    <property type="nucleotide sequence ID" value="NZ_CP045032.1"/>
</dbReference>
<gene>
    <name evidence="2" type="ORF">CUROG_04425</name>
</gene>
<dbReference type="EMBL" id="CP045032">
    <property type="protein sequence ID" value="QFQ02260.1"/>
    <property type="molecule type" value="Genomic_DNA"/>
</dbReference>
<proteinExistence type="predicted"/>
<dbReference type="Proteomes" id="UP000326711">
    <property type="component" value="Chromosome"/>
</dbReference>
<sequence length="260" mass="28355" precursor="true">MGNFIQRWDRTWGKNVLVAVSVAVLGGGAAGCGVVATDVSAHSQGDSSEPEGEKNNSTPVVTEDGRMLKPDGYVGLWFETEPTDPWEHYVWLSQKYVGDPVHLGELGPGEAHDNFVGEPDICSDEVIARMKEIGFEGGPGIDEPRLRSCDFEYRTEPDQIFPGRFSINQPVDDGENNMGAPVVHDFGPGADRVLYDLDPQSEDDLSYVSIGRISGSNHRVILATDEGFKSEGAVDAFQRAYFGFMITKNLGILEGKNDQV</sequence>
<dbReference type="AlphaFoldDB" id="A0A5J6ZBP9"/>
<evidence type="ECO:0000256" key="1">
    <source>
        <dbReference type="SAM" id="MobiDB-lite"/>
    </source>
</evidence>
<keyword evidence="3" id="KW-1185">Reference proteome</keyword>
<name>A0A5J6ZBP9_9CORY</name>
<evidence type="ECO:0000313" key="2">
    <source>
        <dbReference type="EMBL" id="QFQ02260.1"/>
    </source>
</evidence>
<dbReference type="OrthoDB" id="4428032at2"/>
<evidence type="ECO:0000313" key="3">
    <source>
        <dbReference type="Proteomes" id="UP000326711"/>
    </source>
</evidence>